<protein>
    <submittedName>
        <fullName evidence="1">Uncharacterized protein</fullName>
    </submittedName>
</protein>
<proteinExistence type="predicted"/>
<name>A0A7X1NYC1_9DEIO</name>
<dbReference type="AlphaFoldDB" id="A0A7X1NYC1"/>
<gene>
    <name evidence="1" type="ORF">F8S09_15355</name>
</gene>
<sequence>MNRFWEWLAPSDPEFRDVRHTEPLLKGETAPIRATLHASELTALLRALDHSTPPSIMVHDRRGNAHVINLERVAYVRCK</sequence>
<organism evidence="1 2">
    <name type="scientific">Deinococcus terrestris</name>
    <dbReference type="NCBI Taxonomy" id="2651870"/>
    <lineage>
        <taxon>Bacteria</taxon>
        <taxon>Thermotogati</taxon>
        <taxon>Deinococcota</taxon>
        <taxon>Deinococci</taxon>
        <taxon>Deinococcales</taxon>
        <taxon>Deinococcaceae</taxon>
        <taxon>Deinococcus</taxon>
    </lineage>
</organism>
<dbReference type="EMBL" id="WBSL01000013">
    <property type="protein sequence ID" value="MPY68033.1"/>
    <property type="molecule type" value="Genomic_DNA"/>
</dbReference>
<evidence type="ECO:0000313" key="2">
    <source>
        <dbReference type="Proteomes" id="UP000484842"/>
    </source>
</evidence>
<dbReference type="RefSeq" id="WP_152872341.1">
    <property type="nucleotide sequence ID" value="NZ_WBSL01000013.1"/>
</dbReference>
<keyword evidence="2" id="KW-1185">Reference proteome</keyword>
<accession>A0A7X1NYC1</accession>
<evidence type="ECO:0000313" key="1">
    <source>
        <dbReference type="EMBL" id="MPY68033.1"/>
    </source>
</evidence>
<comment type="caution">
    <text evidence="1">The sequence shown here is derived from an EMBL/GenBank/DDBJ whole genome shotgun (WGS) entry which is preliminary data.</text>
</comment>
<reference evidence="1 2" key="1">
    <citation type="submission" date="2019-10" db="EMBL/GenBank/DDBJ databases">
        <title>Deinococcus sp. isolated from soil.</title>
        <authorList>
            <person name="Li Y."/>
            <person name="Wang J."/>
        </authorList>
    </citation>
    <scope>NUCLEOTIDE SEQUENCE [LARGE SCALE GENOMIC DNA]</scope>
    <source>
        <strain evidence="1 2">SDU3-2</strain>
    </source>
</reference>
<dbReference type="Proteomes" id="UP000484842">
    <property type="component" value="Unassembled WGS sequence"/>
</dbReference>